<reference evidence="1 2" key="1">
    <citation type="journal article" date="2018" name="Front. Microbiol.">
        <title>Adaptation of the Freshwater Bloom-Forming Cyanobacterium Microcystis aeruginosa to Brackish Water Is Driven by Recent Horizontal Transfer of Sucrose Genes.</title>
        <authorList>
            <person name="Tanabe Y."/>
            <person name="Hodoki Y."/>
            <person name="Sano T."/>
            <person name="Tada K."/>
            <person name="Watanabe M.M."/>
        </authorList>
    </citation>
    <scope>NUCLEOTIDE SEQUENCE [LARGE SCALE GENOMIC DNA]</scope>
    <source>
        <strain evidence="1 2">Sj</strain>
    </source>
</reference>
<comment type="caution">
    <text evidence="1">The sequence shown here is derived from an EMBL/GenBank/DDBJ whole genome shotgun (WGS) entry which is preliminary data.</text>
</comment>
<evidence type="ECO:0000313" key="2">
    <source>
        <dbReference type="Proteomes" id="UP000248272"/>
    </source>
</evidence>
<proteinExistence type="predicted"/>
<accession>A0A2Z6UXC2</accession>
<dbReference type="EMBL" id="BDSG01000041">
    <property type="protein sequence ID" value="GBL10518.1"/>
    <property type="molecule type" value="Genomic_DNA"/>
</dbReference>
<name>A0A2Z6UXC2_MICAE</name>
<organism evidence="1 2">
    <name type="scientific">Microcystis aeruginosa Sj</name>
    <dbReference type="NCBI Taxonomy" id="1979544"/>
    <lineage>
        <taxon>Bacteria</taxon>
        <taxon>Bacillati</taxon>
        <taxon>Cyanobacteriota</taxon>
        <taxon>Cyanophyceae</taxon>
        <taxon>Oscillatoriophycideae</taxon>
        <taxon>Chroococcales</taxon>
        <taxon>Microcystaceae</taxon>
        <taxon>Microcystis</taxon>
    </lineage>
</organism>
<evidence type="ECO:0000313" key="1">
    <source>
        <dbReference type="EMBL" id="GBL10518.1"/>
    </source>
</evidence>
<dbReference type="AlphaFoldDB" id="A0A2Z6UXC2"/>
<protein>
    <submittedName>
        <fullName evidence="1">Uncharacterized protein</fullName>
    </submittedName>
</protein>
<sequence>MNYEVIIPKPVQKQLKIFPNDVQNRLKEKSLYIDLQKVKKW</sequence>
<gene>
    <name evidence="1" type="ORF">MSj_02010</name>
</gene>
<dbReference type="RefSeq" id="WP_271930090.1">
    <property type="nucleotide sequence ID" value="NZ_BDSG01000041.1"/>
</dbReference>
<dbReference type="Proteomes" id="UP000248272">
    <property type="component" value="Unassembled WGS sequence"/>
</dbReference>